<sequence>MIIPSSPSREDAVRSQPIFPDVRIIGDVRSAGGSGPSNGQYALQKAMRQDNETANREWLHIGGDLHTGEIPWFWSWEHRPQAVACSREGRPFFIGPNVLFLNSQAPRSDLLESELLDSPHCLAMFCHSTWYDELIRQNRGSQNDCPIVRIPYPVIPHVSVPQEPADFDLLIYLKQDKFSSLAAQLQQPPLRTVLIRYGEYVREELCEIASRCRMCVYLTDDEQGGLALQEILMTGCPTIGLRTGAPLVVDKLTGRIVTQLDESILREAMREVESYPRVQVAKAAALMFSTRRIAKSFIDTLDRLRRGSLSKNQLQAQPTPPAPTSMDVAAWKMFWVERFASRRVVIHCLDSSAAVSEILAKLPLEVSAELSFCESDPTDSLSLLKSTPATNIDALEAMLPTDHHFDVVVVMAPTLDLPQLRYRLAKTGCFPGREVVTIFQATEIDPTKAQVMDLPSASRSQKGRLIVQERFNETRAAVRFTFESVNVASWRYASVAVDSPIVTDD</sequence>
<dbReference type="SUPFAM" id="SSF53756">
    <property type="entry name" value="UDP-Glycosyltransferase/glycogen phosphorylase"/>
    <property type="match status" value="1"/>
</dbReference>
<dbReference type="EMBL" id="LYDR01000063">
    <property type="protein sequence ID" value="ODA32486.1"/>
    <property type="molecule type" value="Genomic_DNA"/>
</dbReference>
<accession>A0A1C3EGU6</accession>
<name>A0A1C3EGU6_9PLAN</name>
<dbReference type="AlphaFoldDB" id="A0A1C3EGU6"/>
<comment type="caution">
    <text evidence="1">The sequence shown here is derived from an EMBL/GenBank/DDBJ whole genome shotgun (WGS) entry which is preliminary data.</text>
</comment>
<protein>
    <submittedName>
        <fullName evidence="1">Uncharacterized protein</fullName>
    </submittedName>
</protein>
<evidence type="ECO:0000313" key="2">
    <source>
        <dbReference type="Proteomes" id="UP000094828"/>
    </source>
</evidence>
<gene>
    <name evidence="1" type="ORF">A6X21_19110</name>
</gene>
<dbReference type="Proteomes" id="UP000094828">
    <property type="component" value="Unassembled WGS sequence"/>
</dbReference>
<reference evidence="1 2" key="1">
    <citation type="submission" date="2016-05" db="EMBL/GenBank/DDBJ databases">
        <title>Genomic and physiological characterization of Planctopirus sp. isolated from fresh water lake.</title>
        <authorList>
            <person name="Subhash Y."/>
            <person name="Ramana C."/>
        </authorList>
    </citation>
    <scope>NUCLEOTIDE SEQUENCE [LARGE SCALE GENOMIC DNA]</scope>
    <source>
        <strain evidence="1 2">JC280</strain>
    </source>
</reference>
<keyword evidence="2" id="KW-1185">Reference proteome</keyword>
<organism evidence="1 2">
    <name type="scientific">Planctopirus hydrillae</name>
    <dbReference type="NCBI Taxonomy" id="1841610"/>
    <lineage>
        <taxon>Bacteria</taxon>
        <taxon>Pseudomonadati</taxon>
        <taxon>Planctomycetota</taxon>
        <taxon>Planctomycetia</taxon>
        <taxon>Planctomycetales</taxon>
        <taxon>Planctomycetaceae</taxon>
        <taxon>Planctopirus</taxon>
    </lineage>
</organism>
<dbReference type="Gene3D" id="3.40.50.2000">
    <property type="entry name" value="Glycogen Phosphorylase B"/>
    <property type="match status" value="1"/>
</dbReference>
<proteinExistence type="predicted"/>
<evidence type="ECO:0000313" key="1">
    <source>
        <dbReference type="EMBL" id="ODA32486.1"/>
    </source>
</evidence>
<dbReference type="STRING" id="1841610.A6X21_19110"/>